<evidence type="ECO:0000256" key="1">
    <source>
        <dbReference type="SAM" id="Phobius"/>
    </source>
</evidence>
<feature type="transmembrane region" description="Helical" evidence="1">
    <location>
        <begin position="112"/>
        <end position="138"/>
    </location>
</feature>
<feature type="transmembrane region" description="Helical" evidence="1">
    <location>
        <begin position="70"/>
        <end position="91"/>
    </location>
</feature>
<sequence length="264" mass="28361">MTAVAPEVGIDLNRPRVPFTRLVGVELRKLADTRAGKWLLGAIAAISVLVMVIMLWVVLANDISVSFKDFLIAMSVPMGVLLPVLGVLSVTSEWSQRTALVTFTLEPHRGRVLAAKVAVGLVVALFAVIVAAIAAAFGNVIAGAASDATVWNVNLLELLGFYAMQALGILMGLTFGALLLSSPAAIVVYFAWAFVIPTIFQVAAAFIGWFEDLLPWIDFATAQTPLFDGGWTGEKWAQLLVSGTIWLIIPFIIGARRVLRSEIK</sequence>
<organism evidence="2 3">
    <name type="scientific">Mumia zhuanghuii</name>
    <dbReference type="NCBI Taxonomy" id="2585211"/>
    <lineage>
        <taxon>Bacteria</taxon>
        <taxon>Bacillati</taxon>
        <taxon>Actinomycetota</taxon>
        <taxon>Actinomycetes</taxon>
        <taxon>Propionibacteriales</taxon>
        <taxon>Nocardioidaceae</taxon>
        <taxon>Mumia</taxon>
    </lineage>
</organism>
<gene>
    <name evidence="2" type="ORF">FE697_016560</name>
</gene>
<name>A0A5Q6RR66_9ACTN</name>
<protein>
    <submittedName>
        <fullName evidence="2">ABC transporter permease subunit</fullName>
    </submittedName>
</protein>
<keyword evidence="1" id="KW-1133">Transmembrane helix</keyword>
<accession>A0A5Q6RR66</accession>
<keyword evidence="1" id="KW-0812">Transmembrane</keyword>
<dbReference type="EMBL" id="VDFQ02000005">
    <property type="protein sequence ID" value="KAA1420563.1"/>
    <property type="molecule type" value="Genomic_DNA"/>
</dbReference>
<feature type="transmembrane region" description="Helical" evidence="1">
    <location>
        <begin position="158"/>
        <end position="180"/>
    </location>
</feature>
<feature type="transmembrane region" description="Helical" evidence="1">
    <location>
        <begin position="38"/>
        <end position="58"/>
    </location>
</feature>
<proteinExistence type="predicted"/>
<reference evidence="2 3" key="1">
    <citation type="submission" date="2019-09" db="EMBL/GenBank/DDBJ databases">
        <title>Mumia zhuanghuii sp. nov. isolated from the intestinal contents of plateau pika (Ochotona curzoniae) in the Qinghai-Tibet plateau of China.</title>
        <authorList>
            <person name="Tian Z."/>
        </authorList>
    </citation>
    <scope>NUCLEOTIDE SEQUENCE [LARGE SCALE GENOMIC DNA]</scope>
    <source>
        <strain evidence="3">350</strain>
    </source>
</reference>
<feature type="transmembrane region" description="Helical" evidence="1">
    <location>
        <begin position="187"/>
        <end position="210"/>
    </location>
</feature>
<evidence type="ECO:0000313" key="3">
    <source>
        <dbReference type="Proteomes" id="UP000307768"/>
    </source>
</evidence>
<feature type="transmembrane region" description="Helical" evidence="1">
    <location>
        <begin position="236"/>
        <end position="255"/>
    </location>
</feature>
<evidence type="ECO:0000313" key="2">
    <source>
        <dbReference type="EMBL" id="KAA1420563.1"/>
    </source>
</evidence>
<dbReference type="OrthoDB" id="3822725at2"/>
<dbReference type="RefSeq" id="WP_149770732.1">
    <property type="nucleotide sequence ID" value="NZ_VDFQ02000005.1"/>
</dbReference>
<comment type="caution">
    <text evidence="2">The sequence shown here is derived from an EMBL/GenBank/DDBJ whole genome shotgun (WGS) entry which is preliminary data.</text>
</comment>
<dbReference type="AlphaFoldDB" id="A0A5Q6RR66"/>
<keyword evidence="1" id="KW-0472">Membrane</keyword>
<dbReference type="Proteomes" id="UP000307768">
    <property type="component" value="Unassembled WGS sequence"/>
</dbReference>